<dbReference type="EC" id="1.3.1.54" evidence="4"/>
<evidence type="ECO:0000313" key="5">
    <source>
        <dbReference type="Proteomes" id="UP000266177"/>
    </source>
</evidence>
<name>A0A3A3GHZ2_PANTH</name>
<dbReference type="NCBIfam" id="TIGR00715">
    <property type="entry name" value="precor6x_red"/>
    <property type="match status" value="1"/>
</dbReference>
<sequence>MILIFGGTSDSLDICDWLHARGHQYIVSVATEYGEQLAKQHAEQVICQRLDEAGMRRVMREKAVSLVIDATHPFAVEVSANAMNAAGSMNIPYVRYERSSSEANHLHLVRDIDEACRAAAALGDRIFLTTGSKNLPEYVAKLSGKHVIARVLPVAEVIAACEQIGLLADQIIAMKGPFSQALNTELFRQTGAEVMITKESGPKGGFAEKIAACQELGIPCVVIRRPPLQYPNVITDIGELTQHTIYMK</sequence>
<organism evidence="4 5">
    <name type="scientific">Paenibacillus thiaminolyticus</name>
    <name type="common">Bacillus thiaminolyticus</name>
    <dbReference type="NCBI Taxonomy" id="49283"/>
    <lineage>
        <taxon>Bacteria</taxon>
        <taxon>Bacillati</taxon>
        <taxon>Bacillota</taxon>
        <taxon>Bacilli</taxon>
        <taxon>Bacillales</taxon>
        <taxon>Paenibacillaceae</taxon>
        <taxon>Paenibacillus</taxon>
    </lineage>
</organism>
<dbReference type="Pfam" id="PF02571">
    <property type="entry name" value="CbiJ"/>
    <property type="match status" value="1"/>
</dbReference>
<dbReference type="AlphaFoldDB" id="A0A3A3GHZ2"/>
<evidence type="ECO:0000256" key="1">
    <source>
        <dbReference type="ARBA" id="ARBA00004953"/>
    </source>
</evidence>
<dbReference type="InterPro" id="IPR003723">
    <property type="entry name" value="Precorrin-6x_reduct"/>
</dbReference>
<evidence type="ECO:0000256" key="2">
    <source>
        <dbReference type="ARBA" id="ARBA00022573"/>
    </source>
</evidence>
<dbReference type="EMBL" id="QYZD01000014">
    <property type="protein sequence ID" value="RJG22746.1"/>
    <property type="molecule type" value="Genomic_DNA"/>
</dbReference>
<dbReference type="OrthoDB" id="9780707at2"/>
<dbReference type="GO" id="GO:0009236">
    <property type="term" value="P:cobalamin biosynthetic process"/>
    <property type="evidence" value="ECO:0007669"/>
    <property type="project" value="UniProtKB-UniPathway"/>
</dbReference>
<reference evidence="4 5" key="1">
    <citation type="submission" date="2018-09" db="EMBL/GenBank/DDBJ databases">
        <title>Paenibacillus SK2017-BO5.</title>
        <authorList>
            <person name="Piskunova J.V."/>
            <person name="Dubiley S.A."/>
            <person name="Severinov K.V."/>
        </authorList>
    </citation>
    <scope>NUCLEOTIDE SEQUENCE [LARGE SCALE GENOMIC DNA]</scope>
    <source>
        <strain evidence="4 5">BO5</strain>
    </source>
</reference>
<keyword evidence="2" id="KW-0169">Cobalamin biosynthesis</keyword>
<dbReference type="PROSITE" id="PS51014">
    <property type="entry name" value="COBK_CBIJ"/>
    <property type="match status" value="1"/>
</dbReference>
<evidence type="ECO:0000313" key="4">
    <source>
        <dbReference type="EMBL" id="RJG22746.1"/>
    </source>
</evidence>
<gene>
    <name evidence="4" type="primary">cobK</name>
    <name evidence="4" type="ORF">DQX05_15985</name>
</gene>
<dbReference type="GO" id="GO:0016994">
    <property type="term" value="F:precorrin-6A reductase activity"/>
    <property type="evidence" value="ECO:0007669"/>
    <property type="project" value="UniProtKB-EC"/>
</dbReference>
<dbReference type="PANTHER" id="PTHR36925">
    <property type="entry name" value="COBALT-PRECORRIN-6A REDUCTASE"/>
    <property type="match status" value="1"/>
</dbReference>
<dbReference type="Proteomes" id="UP000266177">
    <property type="component" value="Unassembled WGS sequence"/>
</dbReference>
<dbReference type="UniPathway" id="UPA00148"/>
<comment type="caution">
    <text evidence="4">The sequence shown here is derived from an EMBL/GenBank/DDBJ whole genome shotgun (WGS) entry which is preliminary data.</text>
</comment>
<accession>A0A3A3GHZ2</accession>
<dbReference type="RefSeq" id="WP_119794556.1">
    <property type="nucleotide sequence ID" value="NZ_QYZD01000014.1"/>
</dbReference>
<keyword evidence="3 4" id="KW-0560">Oxidoreductase</keyword>
<dbReference type="PANTHER" id="PTHR36925:SF1">
    <property type="entry name" value="COBALT-PRECORRIN-6A REDUCTASE"/>
    <property type="match status" value="1"/>
</dbReference>
<comment type="pathway">
    <text evidence="1">Cofactor biosynthesis; adenosylcobalamin biosynthesis.</text>
</comment>
<proteinExistence type="predicted"/>
<evidence type="ECO:0000256" key="3">
    <source>
        <dbReference type="ARBA" id="ARBA00023002"/>
    </source>
</evidence>
<protein>
    <submittedName>
        <fullName evidence="4">Precorrin-6A reductase</fullName>
        <ecNumber evidence="4">1.3.1.54</ecNumber>
    </submittedName>
</protein>